<dbReference type="SUPFAM" id="SSF52047">
    <property type="entry name" value="RNI-like"/>
    <property type="match status" value="1"/>
</dbReference>
<accession>A0A9P3G7K6</accession>
<dbReference type="OrthoDB" id="2912669at2759"/>
<organism evidence="1 2">
    <name type="scientific">Phanerochaete sordida</name>
    <dbReference type="NCBI Taxonomy" id="48140"/>
    <lineage>
        <taxon>Eukaryota</taxon>
        <taxon>Fungi</taxon>
        <taxon>Dikarya</taxon>
        <taxon>Basidiomycota</taxon>
        <taxon>Agaricomycotina</taxon>
        <taxon>Agaricomycetes</taxon>
        <taxon>Polyporales</taxon>
        <taxon>Phanerochaetaceae</taxon>
        <taxon>Phanerochaete</taxon>
    </lineage>
</organism>
<dbReference type="Proteomes" id="UP000703269">
    <property type="component" value="Unassembled WGS sequence"/>
</dbReference>
<comment type="caution">
    <text evidence="1">The sequence shown here is derived from an EMBL/GenBank/DDBJ whole genome shotgun (WGS) entry which is preliminary data.</text>
</comment>
<evidence type="ECO:0000313" key="1">
    <source>
        <dbReference type="EMBL" id="GJE89294.1"/>
    </source>
</evidence>
<proteinExistence type="predicted"/>
<dbReference type="AlphaFoldDB" id="A0A9P3G7K6"/>
<keyword evidence="2" id="KW-1185">Reference proteome</keyword>
<dbReference type="EMBL" id="BPQB01000012">
    <property type="protein sequence ID" value="GJE89294.1"/>
    <property type="molecule type" value="Genomic_DNA"/>
</dbReference>
<sequence length="347" mass="38453">MFKCWYQHLSQTIKRSRRVQECVKSLDFTSEGSNGQPACPASTLSEMLGAFTNLRSFKLAYLDFVYDISPFPETHHPQCHGASLGSVNLTNVVGTSSYRGQVVESGAAESTGLANFLSLFDSIQVLTIDNRALPYIYPITWHLLEATPVPCPRPILLKLQELQLMGQLSAKLLGALEGIVDPAFLSTLSVELSPAVLLLVDRFLQRMTRLQSIDFSIRADVIGTTSTLFPRLQPCSALRTLHITPPSYHWSREGESVNARIWKTVVDIIANAPPSLQAVHINVRMLLPDAHAHRRIDWPSLGAALERLPRLEIAELKADGQFSWSDEMKAVVLGGQPRAAQQALRFT</sequence>
<name>A0A9P3G7K6_9APHY</name>
<evidence type="ECO:0000313" key="2">
    <source>
        <dbReference type="Proteomes" id="UP000703269"/>
    </source>
</evidence>
<protein>
    <submittedName>
        <fullName evidence="1">Uncharacterized protein</fullName>
    </submittedName>
</protein>
<reference evidence="1 2" key="1">
    <citation type="submission" date="2021-08" db="EMBL/GenBank/DDBJ databases">
        <title>Draft Genome Sequence of Phanerochaete sordida strain YK-624.</title>
        <authorList>
            <person name="Mori T."/>
            <person name="Dohra H."/>
            <person name="Suzuki T."/>
            <person name="Kawagishi H."/>
            <person name="Hirai H."/>
        </authorList>
    </citation>
    <scope>NUCLEOTIDE SEQUENCE [LARGE SCALE GENOMIC DNA]</scope>
    <source>
        <strain evidence="1 2">YK-624</strain>
    </source>
</reference>
<gene>
    <name evidence="1" type="ORF">PsYK624_053910</name>
</gene>